<evidence type="ECO:0000256" key="9">
    <source>
        <dbReference type="ARBA" id="ARBA00047340"/>
    </source>
</evidence>
<dbReference type="Proteomes" id="UP000037460">
    <property type="component" value="Unassembled WGS sequence"/>
</dbReference>
<dbReference type="Gene3D" id="1.10.1610.10">
    <property type="match status" value="1"/>
</dbReference>
<gene>
    <name evidence="10" type="ORF">Ctob_003160</name>
</gene>
<protein>
    <recommendedName>
        <fullName evidence="4">Nicotinate-nucleotide--dimethylbenzimidazole phosphoribosyltransferase</fullName>
        <ecNumber evidence="3">2.4.2.21</ecNumber>
    </recommendedName>
    <alternativeName>
        <fullName evidence="8">N(1)-alpha-phosphoribosyltransferase</fullName>
    </alternativeName>
</protein>
<dbReference type="OrthoDB" id="2157177at2759"/>
<comment type="pathway">
    <text evidence="1">Nucleoside biosynthesis; alpha-ribazole biosynthesis; alpha-ribazole from 5,6-dimethylbenzimidazole: step 1/2.</text>
</comment>
<evidence type="ECO:0000256" key="4">
    <source>
        <dbReference type="ARBA" id="ARBA00015486"/>
    </source>
</evidence>
<evidence type="ECO:0000256" key="7">
    <source>
        <dbReference type="ARBA" id="ARBA00022679"/>
    </source>
</evidence>
<evidence type="ECO:0000256" key="5">
    <source>
        <dbReference type="ARBA" id="ARBA00022573"/>
    </source>
</evidence>
<dbReference type="UniPathway" id="UPA00061">
    <property type="reaction ID" value="UER00516"/>
</dbReference>
<dbReference type="EMBL" id="JWZX01003386">
    <property type="protein sequence ID" value="KOO21147.1"/>
    <property type="molecule type" value="Genomic_DNA"/>
</dbReference>
<comment type="caution">
    <text evidence="10">The sequence shown here is derived from an EMBL/GenBank/DDBJ whole genome shotgun (WGS) entry which is preliminary data.</text>
</comment>
<sequence>MDSLAKPPGSLGLLEEWSLVLCRMQRTLSPVATPQSVIVFCADHGVKRCDPSISPFPQLVTCAVFRALAAGVSATGVLARAAGAALTVVDCGIDGVVDDVQPGSSSIRVRHAKLAKGTADMRTSPAMDEEGVEAALELGRACVREEVARRGARVIAIGEVGIGNTTSAAALLAALTGVAPCECCGRGTGLDDAGLRHKEAVVSVCCANHQSALEFAPTPSARAKEALRRLGGFELAAMAGAYIEAERAGVVAVVDGFISAVAALCAMATLQAALTLGSPAPLLEDSKLRAAWSLRSKVTLAMASLLLACVVVVRPRLPR</sequence>
<keyword evidence="6 10" id="KW-0328">Glycosyltransferase</keyword>
<dbReference type="EC" id="2.4.2.21" evidence="3"/>
<dbReference type="Pfam" id="PF02277">
    <property type="entry name" value="DBI_PRT"/>
    <property type="match status" value="1"/>
</dbReference>
<accession>A0A0M0J488</accession>
<keyword evidence="7 10" id="KW-0808">Transferase</keyword>
<dbReference type="InterPro" id="IPR023195">
    <property type="entry name" value="Nict_dMeBzImd_PRibTrfase_N"/>
</dbReference>
<name>A0A0M0J488_9EUKA</name>
<dbReference type="AlphaFoldDB" id="A0A0M0J488"/>
<evidence type="ECO:0000256" key="3">
    <source>
        <dbReference type="ARBA" id="ARBA00011991"/>
    </source>
</evidence>
<evidence type="ECO:0000313" key="11">
    <source>
        <dbReference type="Proteomes" id="UP000037460"/>
    </source>
</evidence>
<organism evidence="10 11">
    <name type="scientific">Chrysochromulina tobinii</name>
    <dbReference type="NCBI Taxonomy" id="1460289"/>
    <lineage>
        <taxon>Eukaryota</taxon>
        <taxon>Haptista</taxon>
        <taxon>Haptophyta</taxon>
        <taxon>Prymnesiophyceae</taxon>
        <taxon>Prymnesiales</taxon>
        <taxon>Chrysochromulinaceae</taxon>
        <taxon>Chrysochromulina</taxon>
    </lineage>
</organism>
<comment type="similarity">
    <text evidence="2">Belongs to the CobT family.</text>
</comment>
<evidence type="ECO:0000256" key="8">
    <source>
        <dbReference type="ARBA" id="ARBA00030686"/>
    </source>
</evidence>
<dbReference type="CDD" id="cd02439">
    <property type="entry name" value="DMB-PRT_CobT"/>
    <property type="match status" value="1"/>
</dbReference>
<dbReference type="PANTHER" id="PTHR43463">
    <property type="entry name" value="NICOTINATE-NUCLEOTIDE--DIMETHYLBENZIMIDAZOLE PHOSPHORIBOSYLTRANSFERASE"/>
    <property type="match status" value="1"/>
</dbReference>
<evidence type="ECO:0000256" key="2">
    <source>
        <dbReference type="ARBA" id="ARBA00007110"/>
    </source>
</evidence>
<dbReference type="Gene3D" id="3.40.50.10210">
    <property type="match status" value="1"/>
</dbReference>
<evidence type="ECO:0000256" key="1">
    <source>
        <dbReference type="ARBA" id="ARBA00005049"/>
    </source>
</evidence>
<dbReference type="PANTHER" id="PTHR43463:SF1">
    <property type="entry name" value="NICOTINATE-NUCLEOTIDE--DIMETHYLBENZIMIDAZOLE PHOSPHORIBOSYLTRANSFERASE"/>
    <property type="match status" value="1"/>
</dbReference>
<evidence type="ECO:0000256" key="6">
    <source>
        <dbReference type="ARBA" id="ARBA00022676"/>
    </source>
</evidence>
<proteinExistence type="inferred from homology"/>
<dbReference type="SUPFAM" id="SSF52733">
    <property type="entry name" value="Nicotinate mononucleotide:5,6-dimethylbenzimidazole phosphoribosyltransferase (CobT)"/>
    <property type="match status" value="1"/>
</dbReference>
<dbReference type="InterPro" id="IPR036087">
    <property type="entry name" value="Nict_dMeBzImd_PRibTrfase_sf"/>
</dbReference>
<reference evidence="11" key="1">
    <citation type="journal article" date="2015" name="PLoS Genet.">
        <title>Genome Sequence and Transcriptome Analyses of Chrysochromulina tobin: Metabolic Tools for Enhanced Algal Fitness in the Prominent Order Prymnesiales (Haptophyceae).</title>
        <authorList>
            <person name="Hovde B.T."/>
            <person name="Deodato C.R."/>
            <person name="Hunsperger H.M."/>
            <person name="Ryken S.A."/>
            <person name="Yost W."/>
            <person name="Jha R.K."/>
            <person name="Patterson J."/>
            <person name="Monnat R.J. Jr."/>
            <person name="Barlow S.B."/>
            <person name="Starkenburg S.R."/>
            <person name="Cattolico R.A."/>
        </authorList>
    </citation>
    <scope>NUCLEOTIDE SEQUENCE</scope>
    <source>
        <strain evidence="11">CCMP291</strain>
    </source>
</reference>
<comment type="catalytic activity">
    <reaction evidence="9">
        <text>5,6-dimethylbenzimidazole + nicotinate beta-D-ribonucleotide = alpha-ribazole 5'-phosphate + nicotinate + H(+)</text>
        <dbReference type="Rhea" id="RHEA:11196"/>
        <dbReference type="ChEBI" id="CHEBI:15378"/>
        <dbReference type="ChEBI" id="CHEBI:15890"/>
        <dbReference type="ChEBI" id="CHEBI:32544"/>
        <dbReference type="ChEBI" id="CHEBI:57502"/>
        <dbReference type="ChEBI" id="CHEBI:57918"/>
        <dbReference type="EC" id="2.4.2.21"/>
    </reaction>
</comment>
<dbReference type="GO" id="GO:0008939">
    <property type="term" value="F:nicotinate-nucleotide-dimethylbenzimidazole phosphoribosyltransferase activity"/>
    <property type="evidence" value="ECO:0007669"/>
    <property type="project" value="UniProtKB-EC"/>
</dbReference>
<dbReference type="InterPro" id="IPR003200">
    <property type="entry name" value="Nict_dMeBzImd_PRibTrfase"/>
</dbReference>
<keyword evidence="5" id="KW-0169">Cobalamin biosynthesis</keyword>
<evidence type="ECO:0000313" key="10">
    <source>
        <dbReference type="EMBL" id="KOO21147.1"/>
    </source>
</evidence>
<keyword evidence="11" id="KW-1185">Reference proteome</keyword>